<dbReference type="Gene3D" id="2.40.160.10">
    <property type="entry name" value="Porin"/>
    <property type="match status" value="1"/>
</dbReference>
<dbReference type="InterPro" id="IPR023614">
    <property type="entry name" value="Porin_dom_sf"/>
</dbReference>
<organism evidence="1">
    <name type="scientific">marine metagenome</name>
    <dbReference type="NCBI Taxonomy" id="408172"/>
    <lineage>
        <taxon>unclassified sequences</taxon>
        <taxon>metagenomes</taxon>
        <taxon>ecological metagenomes</taxon>
    </lineage>
</organism>
<name>A0A382RYD9_9ZZZZ</name>
<proteinExistence type="predicted"/>
<dbReference type="AlphaFoldDB" id="A0A382RYD9"/>
<evidence type="ECO:0000313" key="1">
    <source>
        <dbReference type="EMBL" id="SVD01948.1"/>
    </source>
</evidence>
<accession>A0A382RYD9</accession>
<protein>
    <submittedName>
        <fullName evidence="1">Uncharacterized protein</fullName>
    </submittedName>
</protein>
<dbReference type="EMBL" id="UINC01124652">
    <property type="protein sequence ID" value="SVD01948.1"/>
    <property type="molecule type" value="Genomic_DNA"/>
</dbReference>
<feature type="non-terminal residue" evidence="1">
    <location>
        <position position="235"/>
    </location>
</feature>
<reference evidence="1" key="1">
    <citation type="submission" date="2018-05" db="EMBL/GenBank/DDBJ databases">
        <authorList>
            <person name="Lanie J.A."/>
            <person name="Ng W.-L."/>
            <person name="Kazmierczak K.M."/>
            <person name="Andrzejewski T.M."/>
            <person name="Davidsen T.M."/>
            <person name="Wayne K.J."/>
            <person name="Tettelin H."/>
            <person name="Glass J.I."/>
            <person name="Rusch D."/>
            <person name="Podicherti R."/>
            <person name="Tsui H.-C.T."/>
            <person name="Winkler M.E."/>
        </authorList>
    </citation>
    <scope>NUCLEOTIDE SEQUENCE</scope>
</reference>
<sequence length="235" mass="25943">MKKLNFKLMFAGIMMTTLILSDQAMAGAKLEVDETKWISLGIGVRSSFTTVEDAAGNGTSRSKDFNLDNARIYINGQIHKYIKFEFNTECFFCDNAALRNFDVLDAVGKFEISPMFNIWAGRLLVPSDRAEMSGPFYANTYEFNKTPFYPSDFSTSFGTDGAGVYGRDDGVNLWGSSAQGKLQYVFGIFNGLESSSTSGANQSDNLLYGVRIAYNFLTPEKNPGYYTSSTYFGGG</sequence>
<gene>
    <name evidence="1" type="ORF">METZ01_LOCUS354802</name>
</gene>